<name>A0ABQ6MKU6_9STRA</name>
<keyword evidence="2" id="KW-0507">mRNA processing</keyword>
<evidence type="ECO:0000259" key="4">
    <source>
        <dbReference type="SMART" id="SM00343"/>
    </source>
</evidence>
<evidence type="ECO:0000256" key="3">
    <source>
        <dbReference type="SAM" id="MobiDB-lite"/>
    </source>
</evidence>
<feature type="region of interest" description="Disordered" evidence="3">
    <location>
        <begin position="454"/>
        <end position="584"/>
    </location>
</feature>
<feature type="domain" description="CCHC-type" evidence="4">
    <location>
        <begin position="368"/>
        <end position="384"/>
    </location>
</feature>
<dbReference type="SMART" id="SM00343">
    <property type="entry name" value="ZnF_C2HC"/>
    <property type="match status" value="2"/>
</dbReference>
<gene>
    <name evidence="5" type="ORF">TeGR_g9855</name>
</gene>
<evidence type="ECO:0000313" key="5">
    <source>
        <dbReference type="EMBL" id="GMI27694.1"/>
    </source>
</evidence>
<organism evidence="5 6">
    <name type="scientific">Tetraparma gracilis</name>
    <dbReference type="NCBI Taxonomy" id="2962635"/>
    <lineage>
        <taxon>Eukaryota</taxon>
        <taxon>Sar</taxon>
        <taxon>Stramenopiles</taxon>
        <taxon>Ochrophyta</taxon>
        <taxon>Bolidophyceae</taxon>
        <taxon>Parmales</taxon>
        <taxon>Triparmaceae</taxon>
        <taxon>Tetraparma</taxon>
    </lineage>
</organism>
<feature type="region of interest" description="Disordered" evidence="3">
    <location>
        <begin position="202"/>
        <end position="225"/>
    </location>
</feature>
<keyword evidence="1 2" id="KW-0479">Metal-binding</keyword>
<dbReference type="SUPFAM" id="SSF57756">
    <property type="entry name" value="Retrovirus zinc finger-like domains"/>
    <property type="match status" value="1"/>
</dbReference>
<feature type="compositionally biased region" description="Pro residues" evidence="3">
    <location>
        <begin position="574"/>
        <end position="584"/>
    </location>
</feature>
<dbReference type="InterPro" id="IPR032570">
    <property type="entry name" value="SF1-HH"/>
</dbReference>
<dbReference type="Gene3D" id="6.10.140.1790">
    <property type="match status" value="1"/>
</dbReference>
<reference evidence="5 6" key="1">
    <citation type="journal article" date="2023" name="Commun. Biol.">
        <title>Genome analysis of Parmales, the sister group of diatoms, reveals the evolutionary specialization of diatoms from phago-mixotrophs to photoautotrophs.</title>
        <authorList>
            <person name="Ban H."/>
            <person name="Sato S."/>
            <person name="Yoshikawa S."/>
            <person name="Yamada K."/>
            <person name="Nakamura Y."/>
            <person name="Ichinomiya M."/>
            <person name="Sato N."/>
            <person name="Blanc-Mathieu R."/>
            <person name="Endo H."/>
            <person name="Kuwata A."/>
            <person name="Ogata H."/>
        </authorList>
    </citation>
    <scope>NUCLEOTIDE SEQUENCE [LARGE SCALE GENOMIC DNA]</scope>
</reference>
<dbReference type="Proteomes" id="UP001165060">
    <property type="component" value="Unassembled WGS sequence"/>
</dbReference>
<comment type="subcellular location">
    <subcellularLocation>
        <location evidence="2">Nucleus</location>
    </subcellularLocation>
</comment>
<evidence type="ECO:0000313" key="6">
    <source>
        <dbReference type="Proteomes" id="UP001165060"/>
    </source>
</evidence>
<dbReference type="PANTHER" id="PTHR11208">
    <property type="entry name" value="RNA-BINDING PROTEIN RELATED"/>
    <property type="match status" value="1"/>
</dbReference>
<feature type="domain" description="CCHC-type" evidence="4">
    <location>
        <begin position="340"/>
        <end position="356"/>
    </location>
</feature>
<dbReference type="InterPro" id="IPR001878">
    <property type="entry name" value="Znf_CCHC"/>
</dbReference>
<keyword evidence="2" id="KW-0508">mRNA splicing</keyword>
<dbReference type="PANTHER" id="PTHR11208:SF45">
    <property type="entry name" value="SPLICING FACTOR 1"/>
    <property type="match status" value="1"/>
</dbReference>
<feature type="region of interest" description="Disordered" evidence="3">
    <location>
        <begin position="73"/>
        <end position="157"/>
    </location>
</feature>
<dbReference type="InterPro" id="IPR047086">
    <property type="entry name" value="SF1-HH_sf"/>
</dbReference>
<keyword evidence="6" id="KW-1185">Reference proteome</keyword>
<accession>A0ABQ6MKU6</accession>
<dbReference type="InterPro" id="IPR036875">
    <property type="entry name" value="Znf_CCHC_sf"/>
</dbReference>
<keyword evidence="2" id="KW-0863">Zinc-finger</keyword>
<comment type="caution">
    <text evidence="5">The sequence shown here is derived from an EMBL/GenBank/DDBJ whole genome shotgun (WGS) entry which is preliminary data.</text>
</comment>
<feature type="compositionally biased region" description="Low complexity" evidence="3">
    <location>
        <begin position="516"/>
        <end position="526"/>
    </location>
</feature>
<feature type="compositionally biased region" description="Pro residues" evidence="3">
    <location>
        <begin position="545"/>
        <end position="564"/>
    </location>
</feature>
<dbReference type="Gene3D" id="3.30.1370.10">
    <property type="entry name" value="K Homology domain, type 1"/>
    <property type="match status" value="2"/>
</dbReference>
<keyword evidence="2" id="KW-0747">Spliceosome</keyword>
<comment type="similarity">
    <text evidence="2">Belongs to the BBP/SF1 family.</text>
</comment>
<evidence type="ECO:0000256" key="2">
    <source>
        <dbReference type="RuleBase" id="RU367126"/>
    </source>
</evidence>
<dbReference type="Gene3D" id="4.10.60.10">
    <property type="entry name" value="Zinc finger, CCHC-type"/>
    <property type="match status" value="1"/>
</dbReference>
<evidence type="ECO:0000256" key="1">
    <source>
        <dbReference type="ARBA" id="ARBA00022723"/>
    </source>
</evidence>
<dbReference type="EMBL" id="BRYB01004227">
    <property type="protein sequence ID" value="GMI27694.1"/>
    <property type="molecule type" value="Genomic_DNA"/>
</dbReference>
<comment type="function">
    <text evidence="2">Necessary for the splicing of pre-mRNA. Has a role in the recognition of the branch site (5'-UACUAAC-3'), the pyrimidine tract and the 3'-splice site at the 3'-end of introns.</text>
</comment>
<protein>
    <recommendedName>
        <fullName evidence="2">Branchpoint-bridging protein</fullName>
    </recommendedName>
</protein>
<keyword evidence="2" id="KW-0539">Nucleus</keyword>
<feature type="compositionally biased region" description="Gly residues" evidence="3">
    <location>
        <begin position="74"/>
        <end position="110"/>
    </location>
</feature>
<dbReference type="SUPFAM" id="SSF54791">
    <property type="entry name" value="Eukaryotic type KH-domain (KH-domain type I)"/>
    <property type="match status" value="1"/>
</dbReference>
<sequence length="666" mass="69309">MSNSVNEAEIAAEERALHKSLHPLLKLWYNSSHNAGLAPLRERHGAFPAMWQEIGGWGGWKDVYRLYLVSTEKQGGGNPNNGTGGNPNNSGGGNPNNGGGGNPNNGGGGNPNNPNNKRPADAAAGEERGRARKSRWGSAPAAAPAGGGRSGSRWGAAPASLTLSNGVTLQGEQVAKYTEFNEGLKKVQTKILTVGVDAARASALPKGHQDRSPSPPPVYDQYGRKTNSREVRWKERYEDEIQNLHEKLFDLNPRLLPSTFKKKKKQIKIWIPVDKHPTFNFIGLIIGPRGKTQKEVSGCCLGLRLVRDLLVVMDDDKNVHKQKQLRELALLNGTLKEDEFCPLCAQRGHRAHECPSRFAKNLATVVVKCAICGDSSHPTRDCPVARANGQAQPDAAKVDADFGAFMAELDGRPPPVQAAVSVPAAPPQGGGGAVDAAINNAMAQFDSAPVAVLGGGGGGGGGGYQRPPPPPRMMGGPGLGAAPPAMGRGRGRGVTNKPAWMEEQEAAGGAVGGGTSAPAAAAAPGSAAPPPAAAAAAPPSGGAIPPMPMPPMPPAGMPPPPQPPMQYQQQQYQQPPPPPMHPVMPPHMGMMPPQGVPPQGVPPQGIPPMGAAGAAAAEPPKELSWLEQQKLKKAQKAAAAAQPQWDPNAYYGAAGPGAGGWWAGNR</sequence>
<feature type="compositionally biased region" description="Gly residues" evidence="3">
    <location>
        <begin position="454"/>
        <end position="464"/>
    </location>
</feature>
<dbReference type="InterPro" id="IPR045071">
    <property type="entry name" value="BBP-like"/>
</dbReference>
<keyword evidence="2" id="KW-0862">Zinc</keyword>
<feature type="compositionally biased region" description="Low complexity" evidence="3">
    <location>
        <begin position="533"/>
        <end position="544"/>
    </location>
</feature>
<dbReference type="InterPro" id="IPR036612">
    <property type="entry name" value="KH_dom_type_1_sf"/>
</dbReference>
<dbReference type="Pfam" id="PF16275">
    <property type="entry name" value="SF1-HH"/>
    <property type="match status" value="1"/>
</dbReference>
<proteinExistence type="inferred from homology"/>